<dbReference type="InterPro" id="IPR001962">
    <property type="entry name" value="Asn_synthase"/>
</dbReference>
<dbReference type="SUPFAM" id="SSF52402">
    <property type="entry name" value="Adenine nucleotide alpha hydrolases-like"/>
    <property type="match status" value="1"/>
</dbReference>
<dbReference type="PANTHER" id="PTHR45937:SF1">
    <property type="entry name" value="ASPARAGINE SYNTHETASE DOMAIN-CONTAINING PROTEIN 1"/>
    <property type="match status" value="1"/>
</dbReference>
<evidence type="ECO:0000259" key="4">
    <source>
        <dbReference type="Pfam" id="PF00733"/>
    </source>
</evidence>
<evidence type="ECO:0000313" key="5">
    <source>
        <dbReference type="EMBL" id="EYB84168.1"/>
    </source>
</evidence>
<dbReference type="GO" id="GO:0006529">
    <property type="term" value="P:asparagine biosynthetic process"/>
    <property type="evidence" value="ECO:0007669"/>
    <property type="project" value="UniProtKB-KW"/>
</dbReference>
<keyword evidence="1" id="KW-0028">Amino-acid biosynthesis</keyword>
<comment type="caution">
    <text evidence="5">The sequence shown here is derived from an EMBL/GenBank/DDBJ whole genome shotgun (WGS) entry which is preliminary data.</text>
</comment>
<dbReference type="STRING" id="53326.A0A016S0M8"/>
<evidence type="ECO:0000256" key="1">
    <source>
        <dbReference type="ARBA" id="ARBA00022605"/>
    </source>
</evidence>
<dbReference type="CDD" id="cd01991">
    <property type="entry name" value="Asn_synthase_B_C"/>
    <property type="match status" value="1"/>
</dbReference>
<proteinExistence type="predicted"/>
<evidence type="ECO:0000313" key="6">
    <source>
        <dbReference type="Proteomes" id="UP000024635"/>
    </source>
</evidence>
<dbReference type="InterPro" id="IPR051857">
    <property type="entry name" value="Asn_synthetase_domain"/>
</dbReference>
<evidence type="ECO:0000256" key="3">
    <source>
        <dbReference type="ARBA" id="ARBA00022962"/>
    </source>
</evidence>
<name>A0A016S0M8_9BILA</name>
<reference evidence="6" key="1">
    <citation type="journal article" date="2015" name="Nat. Genet.">
        <title>The genome and transcriptome of the zoonotic hookworm Ancylostoma ceylanicum identify infection-specific gene families.</title>
        <authorList>
            <person name="Schwarz E.M."/>
            <person name="Hu Y."/>
            <person name="Antoshechkin I."/>
            <person name="Miller M.M."/>
            <person name="Sternberg P.W."/>
            <person name="Aroian R.V."/>
        </authorList>
    </citation>
    <scope>NUCLEOTIDE SEQUENCE</scope>
    <source>
        <strain evidence="6">HY135</strain>
    </source>
</reference>
<dbReference type="GO" id="GO:0004066">
    <property type="term" value="F:asparagine synthase (glutamine-hydrolyzing) activity"/>
    <property type="evidence" value="ECO:0007669"/>
    <property type="project" value="InterPro"/>
</dbReference>
<dbReference type="AlphaFoldDB" id="A0A016S0M8"/>
<accession>A0A016S0M8</accession>
<dbReference type="PANTHER" id="PTHR45937">
    <property type="entry name" value="ASPARAGINE SYNTHETASE DOMAIN-CONTAINING PROTEIN 1"/>
    <property type="match status" value="1"/>
</dbReference>
<dbReference type="Proteomes" id="UP000024635">
    <property type="component" value="Unassembled WGS sequence"/>
</dbReference>
<dbReference type="OrthoDB" id="10252281at2759"/>
<dbReference type="EMBL" id="JARK01001658">
    <property type="protein sequence ID" value="EYB84168.1"/>
    <property type="molecule type" value="Genomic_DNA"/>
</dbReference>
<feature type="domain" description="Asparagine synthetase" evidence="4">
    <location>
        <begin position="182"/>
        <end position="350"/>
    </location>
</feature>
<keyword evidence="3" id="KW-0315">Glutamine amidotransferase</keyword>
<keyword evidence="2" id="KW-0061">Asparagine biosynthesis</keyword>
<evidence type="ECO:0000256" key="2">
    <source>
        <dbReference type="ARBA" id="ARBA00022888"/>
    </source>
</evidence>
<feature type="domain" description="Asparagine synthetase" evidence="4">
    <location>
        <begin position="372"/>
        <end position="436"/>
    </location>
</feature>
<protein>
    <recommendedName>
        <fullName evidence="4">Asparagine synthetase domain-containing protein</fullName>
    </recommendedName>
</protein>
<keyword evidence="6" id="KW-1185">Reference proteome</keyword>
<organism evidence="5 6">
    <name type="scientific">Ancylostoma ceylanicum</name>
    <dbReference type="NCBI Taxonomy" id="53326"/>
    <lineage>
        <taxon>Eukaryota</taxon>
        <taxon>Metazoa</taxon>
        <taxon>Ecdysozoa</taxon>
        <taxon>Nematoda</taxon>
        <taxon>Chromadorea</taxon>
        <taxon>Rhabditida</taxon>
        <taxon>Rhabditina</taxon>
        <taxon>Rhabditomorpha</taxon>
        <taxon>Strongyloidea</taxon>
        <taxon>Ancylostomatidae</taxon>
        <taxon>Ancylostomatinae</taxon>
        <taxon>Ancylostoma</taxon>
    </lineage>
</organism>
<dbReference type="Gene3D" id="3.40.50.620">
    <property type="entry name" value="HUPs"/>
    <property type="match status" value="1"/>
</dbReference>
<sequence>MGSWRFQISPCCSYYDDISDEVITERVFILSGRRIEEPVELSTLSDCDSIVRLLLQKSGPWSVVYYRPDLSCVFVGRDVFGRFSLVFAKEDDSVIISDLTRNSSSGWNEVPYAQVCSINLRTNGAFLRSYLPSYPEGILESWSAVFDTFSFESVPIKDCLIKVSRANDWSGSNHLDEFLKKLVDAARSMIPTDSDCVAVAFSGGVDSLLVAIAVHLAYHLERRIDLVNVAFVRSSEHRSVVTDRKRSIAALTFLRSKYPDRKWRLILTDVTQDEMERHRSEHVVRAAAPALSVLDESLACVLWFALRGFGRNYDDDEEIRSRAYIYFVGSGADELFAGYARHRKRFERDGAGSVPEECEAELSRLGSRNGGRDARVAAVLGKELRAPFLHDDFVAWANSLPLQLKCDLSLPRGKGEKLILRQVLAQLEAPHDAPKQAMQFGSGFVKMQNNKTLKKHTLPTENFTFLSLFSRFDESLLFLALNKQHKKRRSLETTCDLSSIHKFHTSRILNRRINV</sequence>
<dbReference type="Pfam" id="PF00733">
    <property type="entry name" value="Asn_synthase"/>
    <property type="match status" value="2"/>
</dbReference>
<gene>
    <name evidence="5" type="primary">Acey_s0322.g2453</name>
    <name evidence="5" type="synonym">Acey-M18.3</name>
    <name evidence="5" type="ORF">Y032_0322g2453</name>
</gene>
<dbReference type="InterPro" id="IPR014729">
    <property type="entry name" value="Rossmann-like_a/b/a_fold"/>
</dbReference>